<dbReference type="PANTHER" id="PTHR43420:SF47">
    <property type="entry name" value="N-ACETYLTRANSFERASE DOMAIN-CONTAINING PROTEIN"/>
    <property type="match status" value="1"/>
</dbReference>
<dbReference type="GO" id="GO:0016747">
    <property type="term" value="F:acyltransferase activity, transferring groups other than amino-acyl groups"/>
    <property type="evidence" value="ECO:0007669"/>
    <property type="project" value="InterPro"/>
</dbReference>
<keyword evidence="1" id="KW-0808">Transferase</keyword>
<dbReference type="Pfam" id="PF00583">
    <property type="entry name" value="Acetyltransf_1"/>
    <property type="match status" value="1"/>
</dbReference>
<dbReference type="CDD" id="cd04301">
    <property type="entry name" value="NAT_SF"/>
    <property type="match status" value="1"/>
</dbReference>
<feature type="domain" description="N-acetyltransferase" evidence="3">
    <location>
        <begin position="3"/>
        <end position="147"/>
    </location>
</feature>
<evidence type="ECO:0000313" key="4">
    <source>
        <dbReference type="EMBL" id="RUO43261.1"/>
    </source>
</evidence>
<dbReference type="InterPro" id="IPR000182">
    <property type="entry name" value="GNAT_dom"/>
</dbReference>
<dbReference type="InterPro" id="IPR016181">
    <property type="entry name" value="Acyl_CoA_acyltransferase"/>
</dbReference>
<keyword evidence="5" id="KW-1185">Reference proteome</keyword>
<protein>
    <recommendedName>
        <fullName evidence="3">N-acetyltransferase domain-containing protein</fullName>
    </recommendedName>
</protein>
<keyword evidence="2" id="KW-0012">Acyltransferase</keyword>
<dbReference type="AlphaFoldDB" id="A0AA94EER2"/>
<gene>
    <name evidence="4" type="ORF">CWE23_07860</name>
</gene>
<reference evidence="5" key="1">
    <citation type="journal article" date="2018" name="Front. Microbiol.">
        <title>Genome-Based Analysis Reveals the Taxonomy and Diversity of the Family Idiomarinaceae.</title>
        <authorList>
            <person name="Liu Y."/>
            <person name="Lai Q."/>
            <person name="Shao Z."/>
        </authorList>
    </citation>
    <scope>NUCLEOTIDE SEQUENCE [LARGE SCALE GENOMIC DNA]</scope>
    <source>
        <strain evidence="5">SN-14</strain>
    </source>
</reference>
<dbReference type="PANTHER" id="PTHR43420">
    <property type="entry name" value="ACETYLTRANSFERASE"/>
    <property type="match status" value="1"/>
</dbReference>
<dbReference type="PROSITE" id="PS51186">
    <property type="entry name" value="GNAT"/>
    <property type="match status" value="1"/>
</dbReference>
<organism evidence="4 5">
    <name type="scientific">Idiomarina aquatica</name>
    <dbReference type="NCBI Taxonomy" id="1327752"/>
    <lineage>
        <taxon>Bacteria</taxon>
        <taxon>Pseudomonadati</taxon>
        <taxon>Pseudomonadota</taxon>
        <taxon>Gammaproteobacteria</taxon>
        <taxon>Alteromonadales</taxon>
        <taxon>Idiomarinaceae</taxon>
        <taxon>Idiomarina</taxon>
    </lineage>
</organism>
<sequence>MTTIVRAATAGDLHKLALYERQLYGAEGYPELLFYQALRQWPQLLLVAQSDDTVSGYSMMAPLPQQRASLMSLLVASDYRQLGIGRLLLLHSLQVAAEHGFGEMELSVSPQNDKAINLYQKSGFVICDDVPDYLGPGEHRLIMQRAL</sequence>
<proteinExistence type="predicted"/>
<evidence type="ECO:0000256" key="1">
    <source>
        <dbReference type="ARBA" id="ARBA00022679"/>
    </source>
</evidence>
<evidence type="ECO:0000313" key="5">
    <source>
        <dbReference type="Proteomes" id="UP000286680"/>
    </source>
</evidence>
<dbReference type="InterPro" id="IPR050680">
    <property type="entry name" value="YpeA/RimI_acetyltransf"/>
</dbReference>
<comment type="caution">
    <text evidence="4">The sequence shown here is derived from an EMBL/GenBank/DDBJ whole genome shotgun (WGS) entry which is preliminary data.</text>
</comment>
<evidence type="ECO:0000259" key="3">
    <source>
        <dbReference type="PROSITE" id="PS51186"/>
    </source>
</evidence>
<evidence type="ECO:0000256" key="2">
    <source>
        <dbReference type="ARBA" id="ARBA00023315"/>
    </source>
</evidence>
<dbReference type="EMBL" id="PIPS01000002">
    <property type="protein sequence ID" value="RUO43261.1"/>
    <property type="molecule type" value="Genomic_DNA"/>
</dbReference>
<dbReference type="Gene3D" id="3.40.630.30">
    <property type="match status" value="1"/>
</dbReference>
<dbReference type="RefSeq" id="WP_126819948.1">
    <property type="nucleotide sequence ID" value="NZ_PIPS01000002.1"/>
</dbReference>
<dbReference type="Proteomes" id="UP000286680">
    <property type="component" value="Unassembled WGS sequence"/>
</dbReference>
<accession>A0AA94EER2</accession>
<dbReference type="SUPFAM" id="SSF55729">
    <property type="entry name" value="Acyl-CoA N-acyltransferases (Nat)"/>
    <property type="match status" value="1"/>
</dbReference>
<name>A0AA94EER2_9GAMM</name>